<accession>A0AAN5BSJ8</accession>
<sequence length="99" mass="10965">MLQMAGIIHCPWSQPAEHTTFVEYFLQYQDGEMDPEAIVESHTATRGLRGSVLRRADVVVSMHNLRDQCQSSTTQHLTRTATPPMLNLGNNSCAGLPTP</sequence>
<evidence type="ECO:0000256" key="1">
    <source>
        <dbReference type="SAM" id="MobiDB-lite"/>
    </source>
</evidence>
<comment type="caution">
    <text evidence="2">The sequence shown here is derived from an EMBL/GenBank/DDBJ whole genome shotgun (WGS) entry which is preliminary data.</text>
</comment>
<feature type="region of interest" description="Disordered" evidence="1">
    <location>
        <begin position="70"/>
        <end position="99"/>
    </location>
</feature>
<evidence type="ECO:0000313" key="2">
    <source>
        <dbReference type="EMBL" id="GMG24639.1"/>
    </source>
</evidence>
<dbReference type="AlphaFoldDB" id="A0AAN5BSJ8"/>
<evidence type="ECO:0000313" key="3">
    <source>
        <dbReference type="Proteomes" id="UP001165205"/>
    </source>
</evidence>
<protein>
    <submittedName>
        <fullName evidence="2">Unnamed protein product</fullName>
    </submittedName>
</protein>
<organism evidence="2 3">
    <name type="scientific">Aspergillus oryzae</name>
    <name type="common">Yellow koji mold</name>
    <dbReference type="NCBI Taxonomy" id="5062"/>
    <lineage>
        <taxon>Eukaryota</taxon>
        <taxon>Fungi</taxon>
        <taxon>Dikarya</taxon>
        <taxon>Ascomycota</taxon>
        <taxon>Pezizomycotina</taxon>
        <taxon>Eurotiomycetes</taxon>
        <taxon>Eurotiomycetidae</taxon>
        <taxon>Eurotiales</taxon>
        <taxon>Aspergillaceae</taxon>
        <taxon>Aspergillus</taxon>
        <taxon>Aspergillus subgen. Circumdati</taxon>
    </lineage>
</organism>
<dbReference type="Proteomes" id="UP001165205">
    <property type="component" value="Unassembled WGS sequence"/>
</dbReference>
<gene>
    <name evidence="2" type="ORF">Aory04_000184600</name>
</gene>
<feature type="compositionally biased region" description="Polar residues" evidence="1">
    <location>
        <begin position="70"/>
        <end position="81"/>
    </location>
</feature>
<proteinExistence type="predicted"/>
<name>A0AAN5BSJ8_ASPOZ</name>
<dbReference type="EMBL" id="BSYA01000012">
    <property type="protein sequence ID" value="GMG24639.1"/>
    <property type="molecule type" value="Genomic_DNA"/>
</dbReference>
<reference evidence="2" key="1">
    <citation type="submission" date="2023-04" db="EMBL/GenBank/DDBJ databases">
        <title>Aspergillus oryzae NBRC 4228.</title>
        <authorList>
            <person name="Ichikawa N."/>
            <person name="Sato H."/>
            <person name="Tonouchi N."/>
        </authorList>
    </citation>
    <scope>NUCLEOTIDE SEQUENCE</scope>
    <source>
        <strain evidence="2">NBRC 4228</strain>
    </source>
</reference>